<evidence type="ECO:0000256" key="5">
    <source>
        <dbReference type="ARBA" id="ARBA00021364"/>
    </source>
</evidence>
<keyword evidence="6" id="KW-0963">Cytoplasm</keyword>
<name>A0A0D2XMK5_FUSOF</name>
<proteinExistence type="inferred from homology"/>
<dbReference type="AlphaFoldDB" id="A0A0D2XMK5"/>
<dbReference type="InterPro" id="IPR036651">
    <property type="entry name" value="Gln_synt_N_sf"/>
</dbReference>
<dbReference type="PROSITE" id="PS51987">
    <property type="entry name" value="GS_CATALYTIC"/>
    <property type="match status" value="1"/>
</dbReference>
<dbReference type="Gene3D" id="3.10.20.70">
    <property type="entry name" value="Glutamine synthetase, N-terminal domain"/>
    <property type="match status" value="1"/>
</dbReference>
<sequence>MAAPITSRTETLQKFLKLDQKGMIMAEYVWVDAEGGTRSKSRTLPEKEYKPEDLPVWNFDGSSTNQAPGDNSDVYLRPCAVYPDPFRGSPNIIVLAECWNADGTPNKYNFRHDCVKVMDTYADDEPCQGEYYCGVGTGKVVQRDIVEAHYKACLYAGIKISGTNAEVMPAQWEYQVGPCTGIEMGDQLWVSRFFLHRVAEEFGAKVSLHPKPIAGDWNGAASPLLSWMFQCANISQGLHSNFSTKAMREEGGMKVIEEALKKLEPHHVECIAEYGEDNELRLTGRHETGSIDSFSWGVANRGTSIRVPRETAAKGYGYFEDRRPASNADPYRVTKVLLQFSMA</sequence>
<evidence type="ECO:0000256" key="9">
    <source>
        <dbReference type="ARBA" id="ARBA00022840"/>
    </source>
</evidence>
<dbReference type="InterPro" id="IPR027302">
    <property type="entry name" value="Gln_synth_N_conserv_site"/>
</dbReference>
<dbReference type="STRING" id="426428.A0A0D2XMK5"/>
<dbReference type="Proteomes" id="UP000002489">
    <property type="component" value="Unassembled WGS sequence"/>
</dbReference>
<evidence type="ECO:0000256" key="11">
    <source>
        <dbReference type="ARBA" id="ARBA00049436"/>
    </source>
</evidence>
<dbReference type="GO" id="GO:0019676">
    <property type="term" value="P:ammonia assimilation cycle"/>
    <property type="evidence" value="ECO:0007669"/>
    <property type="project" value="EnsemblFungi"/>
</dbReference>
<evidence type="ECO:0000256" key="2">
    <source>
        <dbReference type="ARBA" id="ARBA00009897"/>
    </source>
</evidence>
<dbReference type="Pfam" id="PF00120">
    <property type="entry name" value="Gln-synt_C"/>
    <property type="match status" value="1"/>
</dbReference>
<feature type="domain" description="GS catalytic" evidence="15">
    <location>
        <begin position="86"/>
        <end position="343"/>
    </location>
</feature>
<evidence type="ECO:0000313" key="16">
    <source>
        <dbReference type="EnsemblFungi" id="FOXG_05182P0"/>
    </source>
</evidence>
<dbReference type="GO" id="GO:0006542">
    <property type="term" value="P:glutamine biosynthetic process"/>
    <property type="evidence" value="ECO:0007669"/>
    <property type="project" value="EnsemblFungi"/>
</dbReference>
<evidence type="ECO:0000256" key="10">
    <source>
        <dbReference type="ARBA" id="ARBA00030668"/>
    </source>
</evidence>
<dbReference type="GO" id="GO:0005737">
    <property type="term" value="C:cytoplasm"/>
    <property type="evidence" value="ECO:0007669"/>
    <property type="project" value="UniProtKB-SubCell"/>
</dbReference>
<dbReference type="InterPro" id="IPR050292">
    <property type="entry name" value="Glutamine_Synthetase"/>
</dbReference>
<evidence type="ECO:0000256" key="4">
    <source>
        <dbReference type="ARBA" id="ARBA00012937"/>
    </source>
</evidence>
<dbReference type="EC" id="6.3.1.2" evidence="4"/>
<dbReference type="InterPro" id="IPR014746">
    <property type="entry name" value="Gln_synth/guanido_kin_cat_dom"/>
</dbReference>
<evidence type="ECO:0000259" key="14">
    <source>
        <dbReference type="PROSITE" id="PS51986"/>
    </source>
</evidence>
<evidence type="ECO:0000256" key="6">
    <source>
        <dbReference type="ARBA" id="ARBA00022490"/>
    </source>
</evidence>
<comment type="subcellular location">
    <subcellularLocation>
        <location evidence="1">Cytoplasm</location>
    </subcellularLocation>
</comment>
<evidence type="ECO:0000313" key="17">
    <source>
        <dbReference type="Proteomes" id="UP000002489"/>
    </source>
</evidence>
<dbReference type="SMART" id="SM01230">
    <property type="entry name" value="Gln-synt_C"/>
    <property type="match status" value="1"/>
</dbReference>
<dbReference type="SUPFAM" id="SSF55931">
    <property type="entry name" value="Glutamine synthetase/guanido kinase"/>
    <property type="match status" value="1"/>
</dbReference>
<keyword evidence="9" id="KW-0067">ATP-binding</keyword>
<dbReference type="Pfam" id="PF03951">
    <property type="entry name" value="Gln-synt_N"/>
    <property type="match status" value="1"/>
</dbReference>
<dbReference type="GO" id="GO:0004356">
    <property type="term" value="F:glutamine synthetase activity"/>
    <property type="evidence" value="ECO:0007669"/>
    <property type="project" value="UniProtKB-EC"/>
</dbReference>
<dbReference type="PANTHER" id="PTHR20852">
    <property type="entry name" value="GLUTAMINE SYNTHETASE"/>
    <property type="match status" value="1"/>
</dbReference>
<reference evidence="17" key="1">
    <citation type="journal article" date="2012" name="Mol. Plant Microbe Interact.">
        <title>A highly conserved effector in Fusarium oxysporum is required for full virulence on Arabidopsis.</title>
        <authorList>
            <person name="Thatcher L.F."/>
            <person name="Gardiner D.M."/>
            <person name="Kazan K."/>
            <person name="Manners J."/>
        </authorList>
    </citation>
    <scope>NUCLEOTIDE SEQUENCE [LARGE SCALE GENOMIC DNA]</scope>
    <source>
        <strain evidence="17">Fo5176</strain>
    </source>
</reference>
<dbReference type="EnsemblFungi" id="FOXG_05182T0">
    <property type="protein sequence ID" value="FOXG_05182P0"/>
    <property type="gene ID" value="FOXG_05182"/>
</dbReference>
<dbReference type="SUPFAM" id="SSF54368">
    <property type="entry name" value="Glutamine synthetase, N-terminal domain"/>
    <property type="match status" value="1"/>
</dbReference>
<dbReference type="GO" id="GO:0034399">
    <property type="term" value="C:nuclear periphery"/>
    <property type="evidence" value="ECO:0007669"/>
    <property type="project" value="EnsemblFungi"/>
</dbReference>
<dbReference type="Gene3D" id="3.30.590.10">
    <property type="entry name" value="Glutamine synthetase/guanido kinase, catalytic domain"/>
    <property type="match status" value="1"/>
</dbReference>
<dbReference type="PANTHER" id="PTHR20852:SF57">
    <property type="entry name" value="GLUTAMINE SYNTHETASE 2 CYTOPLASMIC"/>
    <property type="match status" value="1"/>
</dbReference>
<comment type="catalytic activity">
    <reaction evidence="11">
        <text>L-glutamate + NH4(+) + ATP = L-glutamine + ADP + phosphate + H(+)</text>
        <dbReference type="Rhea" id="RHEA:16169"/>
        <dbReference type="ChEBI" id="CHEBI:15378"/>
        <dbReference type="ChEBI" id="CHEBI:28938"/>
        <dbReference type="ChEBI" id="CHEBI:29985"/>
        <dbReference type="ChEBI" id="CHEBI:30616"/>
        <dbReference type="ChEBI" id="CHEBI:43474"/>
        <dbReference type="ChEBI" id="CHEBI:58359"/>
        <dbReference type="ChEBI" id="CHEBI:456216"/>
        <dbReference type="EC" id="6.3.1.2"/>
    </reaction>
</comment>
<reference evidence="16" key="2">
    <citation type="submission" date="2025-08" db="UniProtKB">
        <authorList>
            <consortium name="EnsemblFungi"/>
        </authorList>
    </citation>
    <scope>IDENTIFICATION</scope>
    <source>
        <strain evidence="16">4287 / CBS 123668 / FGSC 9935 / NRRL 34936</strain>
    </source>
</reference>
<dbReference type="InterPro" id="IPR008147">
    <property type="entry name" value="Gln_synt_N"/>
</dbReference>
<evidence type="ECO:0000256" key="3">
    <source>
        <dbReference type="ARBA" id="ARBA00011823"/>
    </source>
</evidence>
<evidence type="ECO:0000256" key="12">
    <source>
        <dbReference type="PROSITE-ProRule" id="PRU01330"/>
    </source>
</evidence>
<evidence type="ECO:0000256" key="13">
    <source>
        <dbReference type="RuleBase" id="RU000384"/>
    </source>
</evidence>
<keyword evidence="7" id="KW-0436">Ligase</keyword>
<organism evidence="16 17">
    <name type="scientific">Fusarium oxysporum (strain Fo5176)</name>
    <name type="common">Fusarium vascular wilt</name>
    <dbReference type="NCBI Taxonomy" id="660025"/>
    <lineage>
        <taxon>Eukaryota</taxon>
        <taxon>Fungi</taxon>
        <taxon>Dikarya</taxon>
        <taxon>Ascomycota</taxon>
        <taxon>Pezizomycotina</taxon>
        <taxon>Sordariomycetes</taxon>
        <taxon>Hypocreomycetidae</taxon>
        <taxon>Hypocreales</taxon>
        <taxon>Nectriaceae</taxon>
        <taxon>Fusarium</taxon>
        <taxon>Fusarium oxysporum species complex</taxon>
    </lineage>
</organism>
<evidence type="ECO:0000256" key="8">
    <source>
        <dbReference type="ARBA" id="ARBA00022741"/>
    </source>
</evidence>
<protein>
    <recommendedName>
        <fullName evidence="5">Glutamine synthetase</fullName>
        <ecNumber evidence="4">6.3.1.2</ecNumber>
    </recommendedName>
    <alternativeName>
        <fullName evidence="10">Glutamate--ammonia ligase</fullName>
    </alternativeName>
</protein>
<feature type="domain" description="GS beta-grasp" evidence="14">
    <location>
        <begin position="24"/>
        <end position="103"/>
    </location>
</feature>
<dbReference type="FunFam" id="3.30.590.10:FF:000011">
    <property type="entry name" value="Glutamine synthetase"/>
    <property type="match status" value="1"/>
</dbReference>
<comment type="subunit">
    <text evidence="3">Homooctamer.</text>
</comment>
<evidence type="ECO:0000256" key="7">
    <source>
        <dbReference type="ARBA" id="ARBA00022598"/>
    </source>
</evidence>
<comment type="similarity">
    <text evidence="2 12 13">Belongs to the glutamine synthetase family.</text>
</comment>
<dbReference type="GO" id="GO:0005524">
    <property type="term" value="F:ATP binding"/>
    <property type="evidence" value="ECO:0007669"/>
    <property type="project" value="UniProtKB-KW"/>
</dbReference>
<dbReference type="InterPro" id="IPR008146">
    <property type="entry name" value="Gln_synth_cat_dom"/>
</dbReference>
<keyword evidence="8" id="KW-0547">Nucleotide-binding</keyword>
<evidence type="ECO:0000256" key="1">
    <source>
        <dbReference type="ARBA" id="ARBA00004496"/>
    </source>
</evidence>
<dbReference type="PROSITE" id="PS51986">
    <property type="entry name" value="GS_BETA_GRASP"/>
    <property type="match status" value="1"/>
</dbReference>
<dbReference type="PROSITE" id="PS00180">
    <property type="entry name" value="GLNA_1"/>
    <property type="match status" value="1"/>
</dbReference>
<evidence type="ECO:0000259" key="15">
    <source>
        <dbReference type="PROSITE" id="PS51987"/>
    </source>
</evidence>
<accession>A0A0D2XMK5</accession>